<dbReference type="PANTHER" id="PTHR38477">
    <property type="entry name" value="HYPOTHETICAL EXPORTED PROTEIN"/>
    <property type="match status" value="1"/>
</dbReference>
<dbReference type="Pfam" id="PF13645">
    <property type="entry name" value="YkuD_2"/>
    <property type="match status" value="1"/>
</dbReference>
<dbReference type="AlphaFoldDB" id="A0A5B8RJ84"/>
<protein>
    <recommendedName>
        <fullName evidence="2">L,D-transpeptidase catalytic domain</fullName>
    </recommendedName>
</protein>
<proteinExistence type="predicted"/>
<reference evidence="1" key="1">
    <citation type="submission" date="2019-06" db="EMBL/GenBank/DDBJ databases">
        <authorList>
            <person name="Murdoch R.W."/>
            <person name="Fathepure B."/>
        </authorList>
    </citation>
    <scope>NUCLEOTIDE SEQUENCE</scope>
</reference>
<name>A0A5B8RJ84_9ZZZZ</name>
<dbReference type="InterPro" id="IPR032676">
    <property type="entry name" value="YkuD_2"/>
</dbReference>
<dbReference type="PANTHER" id="PTHR38477:SF1">
    <property type="entry name" value="MUREIN L,D-TRANSPEPTIDASE CATALYTIC DOMAIN FAMILY PROTEIN"/>
    <property type="match status" value="1"/>
</dbReference>
<sequence>MLPLRRYRLAGVALAVLMLAGTVQAAPLADTLEQLAPGADPRALSLAAEAMSCAVQRGQPAAGRLAVIDYSLPSTKRRLWVFDLDARRLLFREWVAHGQATGGNRAEHFSNVPESHASSLGLYRTLNSYHGRNGYSLRLKGLEPGVNDHAYSRAIVVHGADYATPAFIRRVGRLGRSYGCPAVRPAVAEPLIDSIKGGQYLFAYYPQASWIQHSRYLGCGGGESPGLVADAH</sequence>
<accession>A0A5B8RJ84</accession>
<evidence type="ECO:0000313" key="1">
    <source>
        <dbReference type="EMBL" id="QEA07624.1"/>
    </source>
</evidence>
<gene>
    <name evidence="1" type="ORF">KBTEX_03983</name>
</gene>
<organism evidence="1">
    <name type="scientific">uncultured organism</name>
    <dbReference type="NCBI Taxonomy" id="155900"/>
    <lineage>
        <taxon>unclassified sequences</taxon>
        <taxon>environmental samples</taxon>
    </lineage>
</organism>
<evidence type="ECO:0008006" key="2">
    <source>
        <dbReference type="Google" id="ProtNLM"/>
    </source>
</evidence>
<dbReference type="EMBL" id="MN079299">
    <property type="protein sequence ID" value="QEA07624.1"/>
    <property type="molecule type" value="Genomic_DNA"/>
</dbReference>